<proteinExistence type="predicted"/>
<dbReference type="RefSeq" id="WP_340328989.1">
    <property type="nucleotide sequence ID" value="NZ_JAZHOF010000003.1"/>
</dbReference>
<sequence>MVHVHAARNVRHHRMLFVLYKKLAEAGVWEGDVDSFLTWAKLGTGHVDQVVGPNGRVYYVPRSINFESMPQDAFARWWDRVIYLVFDRLIDGDELQLRNEIAALVDGDLGQRAREHADRFGAAA</sequence>
<dbReference type="AlphaFoldDB" id="A0AAW9RUQ0"/>
<dbReference type="Proteomes" id="UP001378188">
    <property type="component" value="Unassembled WGS sequence"/>
</dbReference>
<reference evidence="1 2" key="1">
    <citation type="submission" date="2024-02" db="EMBL/GenBank/DDBJ databases">
        <title>Genome analysis and characterization of Microbaculum marinisediminis sp. nov., isolated from marine sediment.</title>
        <authorList>
            <person name="Du Z.-J."/>
            <person name="Ye Y.-Q."/>
            <person name="Zhang Z.-R."/>
            <person name="Yuan S.-M."/>
            <person name="Zhang X.-Y."/>
        </authorList>
    </citation>
    <scope>NUCLEOTIDE SEQUENCE [LARGE SCALE GENOMIC DNA]</scope>
    <source>
        <strain evidence="1 2">SDUM1044001</strain>
    </source>
</reference>
<name>A0AAW9RUQ0_9HYPH</name>
<evidence type="ECO:0000313" key="2">
    <source>
        <dbReference type="Proteomes" id="UP001378188"/>
    </source>
</evidence>
<protein>
    <submittedName>
        <fullName evidence="1">DUF1367 family protein</fullName>
    </submittedName>
</protein>
<gene>
    <name evidence="1" type="ORF">V3328_07370</name>
</gene>
<keyword evidence="2" id="KW-1185">Reference proteome</keyword>
<comment type="caution">
    <text evidence="1">The sequence shown here is derived from an EMBL/GenBank/DDBJ whole genome shotgun (WGS) entry which is preliminary data.</text>
</comment>
<organism evidence="1 2">
    <name type="scientific">Microbaculum marinum</name>
    <dbReference type="NCBI Taxonomy" id="1764581"/>
    <lineage>
        <taxon>Bacteria</taxon>
        <taxon>Pseudomonadati</taxon>
        <taxon>Pseudomonadota</taxon>
        <taxon>Alphaproteobacteria</taxon>
        <taxon>Hyphomicrobiales</taxon>
        <taxon>Tepidamorphaceae</taxon>
        <taxon>Microbaculum</taxon>
    </lineage>
</organism>
<accession>A0AAW9RUQ0</accession>
<evidence type="ECO:0000313" key="1">
    <source>
        <dbReference type="EMBL" id="MEJ8571286.1"/>
    </source>
</evidence>
<dbReference type="EMBL" id="JAZHOF010000003">
    <property type="protein sequence ID" value="MEJ8571286.1"/>
    <property type="molecule type" value="Genomic_DNA"/>
</dbReference>